<dbReference type="Gene3D" id="1.10.1780.10">
    <property type="entry name" value="Clp, N-terminal domain"/>
    <property type="match status" value="1"/>
</dbReference>
<protein>
    <recommendedName>
        <fullName evidence="2">Clp R domain-containing protein</fullName>
    </recommendedName>
</protein>
<reference evidence="3 4" key="1">
    <citation type="submission" date="2020-02" db="EMBL/GenBank/DDBJ databases">
        <title>Whole-genome analyses of novel actinobacteria.</title>
        <authorList>
            <person name="Sahin N."/>
            <person name="Tatar D."/>
        </authorList>
    </citation>
    <scope>NUCLEOTIDE SEQUENCE [LARGE SCALE GENOMIC DNA]</scope>
    <source>
        <strain evidence="3 4">SB3404</strain>
    </source>
</reference>
<evidence type="ECO:0000313" key="3">
    <source>
        <dbReference type="EMBL" id="NGO70428.1"/>
    </source>
</evidence>
<keyword evidence="4" id="KW-1185">Reference proteome</keyword>
<dbReference type="RefSeq" id="WP_165300095.1">
    <property type="nucleotide sequence ID" value="NZ_JAAKZZ010000194.1"/>
</dbReference>
<name>A0A6G4WZ80_9ACTN</name>
<dbReference type="InterPro" id="IPR004176">
    <property type="entry name" value="Clp_R_N"/>
</dbReference>
<accession>A0A6G4WZ80</accession>
<evidence type="ECO:0000256" key="1">
    <source>
        <dbReference type="PROSITE-ProRule" id="PRU01251"/>
    </source>
</evidence>
<organism evidence="3 4">
    <name type="scientific">Streptomyces boncukensis</name>
    <dbReference type="NCBI Taxonomy" id="2711219"/>
    <lineage>
        <taxon>Bacteria</taxon>
        <taxon>Bacillati</taxon>
        <taxon>Actinomycetota</taxon>
        <taxon>Actinomycetes</taxon>
        <taxon>Kitasatosporales</taxon>
        <taxon>Streptomycetaceae</taxon>
        <taxon>Streptomyces</taxon>
    </lineage>
</organism>
<dbReference type="SUPFAM" id="SSF81923">
    <property type="entry name" value="Double Clp-N motif"/>
    <property type="match status" value="1"/>
</dbReference>
<dbReference type="Proteomes" id="UP000477722">
    <property type="component" value="Unassembled WGS sequence"/>
</dbReference>
<proteinExistence type="predicted"/>
<dbReference type="AlphaFoldDB" id="A0A6G4WZ80"/>
<dbReference type="Pfam" id="PF02861">
    <property type="entry name" value="Clp_N"/>
    <property type="match status" value="1"/>
</dbReference>
<evidence type="ECO:0000259" key="2">
    <source>
        <dbReference type="PROSITE" id="PS51903"/>
    </source>
</evidence>
<gene>
    <name evidence="3" type="ORF">G5C65_19140</name>
</gene>
<comment type="caution">
    <text evidence="3">The sequence shown here is derived from an EMBL/GenBank/DDBJ whole genome shotgun (WGS) entry which is preliminary data.</text>
</comment>
<dbReference type="EMBL" id="JAAKZZ010000194">
    <property type="protein sequence ID" value="NGO70428.1"/>
    <property type="molecule type" value="Genomic_DNA"/>
</dbReference>
<dbReference type="InterPro" id="IPR036628">
    <property type="entry name" value="Clp_N_dom_sf"/>
</dbReference>
<dbReference type="PROSITE" id="PS51903">
    <property type="entry name" value="CLP_R"/>
    <property type="match status" value="1"/>
</dbReference>
<feature type="domain" description="Clp R" evidence="2">
    <location>
        <begin position="2"/>
        <end position="146"/>
    </location>
</feature>
<sequence>MFERFTTSARESVIGAQEEARSLRHDRIGAEHLLLAALRSPGRPGAATLVRLGATAASCRSAVLTGAPAGDRPPRRTRHLPFTRSAKEALKRALHEAGARSERRIGVEHLVLALLGSDDEALTAVLRRLGIDPAEARERVAADLGRTYGT</sequence>
<evidence type="ECO:0000313" key="4">
    <source>
        <dbReference type="Proteomes" id="UP000477722"/>
    </source>
</evidence>
<keyword evidence="1" id="KW-0677">Repeat</keyword>